<dbReference type="Gene3D" id="3.40.50.1100">
    <property type="match status" value="2"/>
</dbReference>
<evidence type="ECO:0000256" key="4">
    <source>
        <dbReference type="ARBA" id="ARBA00022605"/>
    </source>
</evidence>
<protein>
    <recommendedName>
        <fullName evidence="3">cysteine synthase</fullName>
        <ecNumber evidence="3">2.5.1.47</ecNumber>
    </recommendedName>
</protein>
<dbReference type="RefSeq" id="WP_110812563.1">
    <property type="nucleotide sequence ID" value="NZ_QJTE01000001.1"/>
</dbReference>
<feature type="domain" description="Tryptophan synthase beta chain-like PALP" evidence="10">
    <location>
        <begin position="9"/>
        <end position="304"/>
    </location>
</feature>
<dbReference type="EMBL" id="QJTE01000001">
    <property type="protein sequence ID" value="PYE85511.1"/>
    <property type="molecule type" value="Genomic_DNA"/>
</dbReference>
<keyword evidence="6" id="KW-0663">Pyridoxal phosphate</keyword>
<organism evidence="11 12">
    <name type="scientific">Pseudoroseicyclus aestuarii</name>
    <dbReference type="NCBI Taxonomy" id="1795041"/>
    <lineage>
        <taxon>Bacteria</taxon>
        <taxon>Pseudomonadati</taxon>
        <taxon>Pseudomonadota</taxon>
        <taxon>Alphaproteobacteria</taxon>
        <taxon>Rhodobacterales</taxon>
        <taxon>Paracoccaceae</taxon>
        <taxon>Pseudoroseicyclus</taxon>
    </lineage>
</organism>
<dbReference type="GO" id="GO:0004124">
    <property type="term" value="F:cysteine synthase activity"/>
    <property type="evidence" value="ECO:0007669"/>
    <property type="project" value="UniProtKB-EC"/>
</dbReference>
<keyword evidence="5" id="KW-0808">Transferase</keyword>
<dbReference type="AlphaFoldDB" id="A0A318SUC9"/>
<reference evidence="11 12" key="1">
    <citation type="submission" date="2018-06" db="EMBL/GenBank/DDBJ databases">
        <title>Genomic Encyclopedia of Type Strains, Phase III (KMG-III): the genomes of soil and plant-associated and newly described type strains.</title>
        <authorList>
            <person name="Whitman W."/>
        </authorList>
    </citation>
    <scope>NUCLEOTIDE SEQUENCE [LARGE SCALE GENOMIC DNA]</scope>
    <source>
        <strain evidence="11 12">CECT 9025</strain>
    </source>
</reference>
<comment type="similarity">
    <text evidence="2">Belongs to the cysteine synthase/cystathionine beta-synthase family.</text>
</comment>
<comment type="caution">
    <text evidence="11">The sequence shown here is derived from an EMBL/GenBank/DDBJ whole genome shotgun (WGS) entry which is preliminary data.</text>
</comment>
<comment type="pathway">
    <text evidence="8">Amino-acid biosynthesis.</text>
</comment>
<evidence type="ECO:0000259" key="10">
    <source>
        <dbReference type="Pfam" id="PF00291"/>
    </source>
</evidence>
<evidence type="ECO:0000256" key="2">
    <source>
        <dbReference type="ARBA" id="ARBA00007103"/>
    </source>
</evidence>
<comment type="cofactor">
    <cofactor evidence="1">
        <name>pyridoxal 5'-phosphate</name>
        <dbReference type="ChEBI" id="CHEBI:597326"/>
    </cofactor>
</comment>
<dbReference type="FunFam" id="3.40.50.1100:FF:000049">
    <property type="entry name" value="Cysteine synthase, putative"/>
    <property type="match status" value="1"/>
</dbReference>
<gene>
    <name evidence="11" type="ORF">DFP88_101178</name>
</gene>
<evidence type="ECO:0000256" key="3">
    <source>
        <dbReference type="ARBA" id="ARBA00012681"/>
    </source>
</evidence>
<dbReference type="OrthoDB" id="9805733at2"/>
<dbReference type="EC" id="2.5.1.47" evidence="3"/>
<evidence type="ECO:0000256" key="6">
    <source>
        <dbReference type="ARBA" id="ARBA00022898"/>
    </source>
</evidence>
<dbReference type="InterPro" id="IPR001926">
    <property type="entry name" value="TrpB-like_PALP"/>
</dbReference>
<evidence type="ECO:0000256" key="9">
    <source>
        <dbReference type="ARBA" id="ARBA00047931"/>
    </source>
</evidence>
<keyword evidence="4" id="KW-0028">Amino-acid biosynthesis</keyword>
<sequence length="344" mass="36144">MDIKSDLADAVGNTPLIRLKAASEATGCEILGKCEFLNPGQSVKDRAALWMIRDAVARGALKPGGTIVEGTAGNTGIGLALVGASMGFKTVIVIPETQSQEKKDMLRLAGAELVQVPAVPYRNPNNYVRYSERLAAKLAETTPEGVLWANQFDNIANRQSHIDSTGPEIWDQTEGRVNGFICAVGTGGTLAGTGMALQPKGVKIGIADPDGSALFDYYTKGELASSGNSITEGIGQGRVTANLEGFTPDMAYNIPDSEALPLVFDLLRDEGLCLGGSSGVNLAGAIRMAREMGPGHTIVTILCDYGTRYQSKLFNPAFLKDKGLPVPGWLGDGPASIPGVFEDA</sequence>
<dbReference type="InterPro" id="IPR036052">
    <property type="entry name" value="TrpB-like_PALP_sf"/>
</dbReference>
<evidence type="ECO:0000313" key="11">
    <source>
        <dbReference type="EMBL" id="PYE85511.1"/>
    </source>
</evidence>
<evidence type="ECO:0000256" key="5">
    <source>
        <dbReference type="ARBA" id="ARBA00022679"/>
    </source>
</evidence>
<dbReference type="NCBIfam" id="NF007989">
    <property type="entry name" value="PRK10717.1"/>
    <property type="match status" value="1"/>
</dbReference>
<dbReference type="Pfam" id="PF00291">
    <property type="entry name" value="PALP"/>
    <property type="match status" value="1"/>
</dbReference>
<dbReference type="CDD" id="cd01561">
    <property type="entry name" value="CBS_like"/>
    <property type="match status" value="1"/>
</dbReference>
<evidence type="ECO:0000256" key="7">
    <source>
        <dbReference type="ARBA" id="ARBA00022946"/>
    </source>
</evidence>
<accession>A0A318SUC9</accession>
<dbReference type="FunFam" id="3.40.50.1100:FF:000011">
    <property type="entry name" value="Cysteine synthase (o-acetylserine)"/>
    <property type="match status" value="1"/>
</dbReference>
<dbReference type="InterPro" id="IPR050214">
    <property type="entry name" value="Cys_Synth/Cystath_Beta-Synth"/>
</dbReference>
<dbReference type="Proteomes" id="UP000248311">
    <property type="component" value="Unassembled WGS sequence"/>
</dbReference>
<dbReference type="PROSITE" id="PS00901">
    <property type="entry name" value="CYS_SYNTHASE"/>
    <property type="match status" value="1"/>
</dbReference>
<dbReference type="PANTHER" id="PTHR10314">
    <property type="entry name" value="CYSTATHIONINE BETA-SYNTHASE"/>
    <property type="match status" value="1"/>
</dbReference>
<dbReference type="GO" id="GO:0006535">
    <property type="term" value="P:cysteine biosynthetic process from serine"/>
    <property type="evidence" value="ECO:0007669"/>
    <property type="project" value="InterPro"/>
</dbReference>
<name>A0A318SUC9_9RHOB</name>
<dbReference type="SUPFAM" id="SSF53686">
    <property type="entry name" value="Tryptophan synthase beta subunit-like PLP-dependent enzymes"/>
    <property type="match status" value="1"/>
</dbReference>
<proteinExistence type="inferred from homology"/>
<evidence type="ECO:0000313" key="12">
    <source>
        <dbReference type="Proteomes" id="UP000248311"/>
    </source>
</evidence>
<dbReference type="InterPro" id="IPR001216">
    <property type="entry name" value="P-phosphate_BS"/>
</dbReference>
<keyword evidence="12" id="KW-1185">Reference proteome</keyword>
<evidence type="ECO:0000256" key="8">
    <source>
        <dbReference type="ARBA" id="ARBA00029440"/>
    </source>
</evidence>
<comment type="catalytic activity">
    <reaction evidence="9">
        <text>O-acetyl-L-serine + hydrogen sulfide = L-cysteine + acetate</text>
        <dbReference type="Rhea" id="RHEA:14829"/>
        <dbReference type="ChEBI" id="CHEBI:29919"/>
        <dbReference type="ChEBI" id="CHEBI:30089"/>
        <dbReference type="ChEBI" id="CHEBI:35235"/>
        <dbReference type="ChEBI" id="CHEBI:58340"/>
        <dbReference type="EC" id="2.5.1.47"/>
    </reaction>
</comment>
<evidence type="ECO:0000256" key="1">
    <source>
        <dbReference type="ARBA" id="ARBA00001933"/>
    </source>
</evidence>
<keyword evidence="7" id="KW-0809">Transit peptide</keyword>